<feature type="compositionally biased region" description="Polar residues" evidence="2">
    <location>
        <begin position="87"/>
        <end position="97"/>
    </location>
</feature>
<feature type="compositionally biased region" description="Basic and acidic residues" evidence="2">
    <location>
        <begin position="99"/>
        <end position="110"/>
    </location>
</feature>
<dbReference type="Proteomes" id="UP000612746">
    <property type="component" value="Unassembled WGS sequence"/>
</dbReference>
<name>A0A8H7QAB8_9FUNG</name>
<dbReference type="GO" id="GO:0008270">
    <property type="term" value="F:zinc ion binding"/>
    <property type="evidence" value="ECO:0007669"/>
    <property type="project" value="UniProtKB-KW"/>
</dbReference>
<dbReference type="Pfam" id="PF22586">
    <property type="entry name" value="ANCHR-like_BBOX"/>
    <property type="match status" value="1"/>
</dbReference>
<dbReference type="AlphaFoldDB" id="A0A8H7QAB8"/>
<feature type="compositionally biased region" description="Low complexity" evidence="2">
    <location>
        <begin position="111"/>
        <end position="122"/>
    </location>
</feature>
<evidence type="ECO:0000256" key="1">
    <source>
        <dbReference type="PROSITE-ProRule" id="PRU00024"/>
    </source>
</evidence>
<sequence>MSNDGKEVLKDNQSEKLSLMDTDEDLLASQELPPPKLDYCVECKDQEASIFCEQCDEDFCEVCHGMLHRTGNRRKHTARNLKTVSSRTMENQQTFIPTSDKRALDNREDNNSALSESSSDSSQLDGTVISGSGATLGEWMVKRAKFVPLRLDAEERIKLRLLEAALNVSEYTDKVDIISYSSKSKRIVAQIKDFCAILSGLVVAGDYKLGQELFSDRAFSENEEFFQNVFEVGRRHKIMNPEKMRSSYGKLIYLLMDSVIPDVQDLLGFNCVIPIKTVYTFLKETGSLELLHDDSIALATREIVSDGKSRTHIDAEIKRKEKAMEHLCETYEKERITRDQIKRCLLSLSDNHAFLRANRDPCEKMLKYLAKYFSPTKAEAGYSLAISSGRGGHRLTHNHATQFAYVHQTLNLWREILHEMFMLWSLSDDDLLSSNPYRLTNTGQGLHRIQACPSVSREMHRTLHRAQKKSGSWIGSSVIHLGDKNVANAFMFIDKYNQVARILNPIVLTLDKLDDFSEDPGLQEYVQSTFGGVEQCRKDILLDFFRSAFDGSGADNFFDAGSCIDGRLTSAWNWCSQIEKKSYFPVFLLTGFVGFDGGSWS</sequence>
<evidence type="ECO:0000259" key="3">
    <source>
        <dbReference type="PROSITE" id="PS50119"/>
    </source>
</evidence>
<dbReference type="PROSITE" id="PS50119">
    <property type="entry name" value="ZF_BBOX"/>
    <property type="match status" value="1"/>
</dbReference>
<keyword evidence="5" id="KW-1185">Reference proteome</keyword>
<feature type="region of interest" description="Disordered" evidence="2">
    <location>
        <begin position="87"/>
        <end position="125"/>
    </location>
</feature>
<dbReference type="InterPro" id="IPR057668">
    <property type="entry name" value="E2_Ub-conjug_enz_C"/>
</dbReference>
<organism evidence="4 5">
    <name type="scientific">Umbelopsis vinacea</name>
    <dbReference type="NCBI Taxonomy" id="44442"/>
    <lineage>
        <taxon>Eukaryota</taxon>
        <taxon>Fungi</taxon>
        <taxon>Fungi incertae sedis</taxon>
        <taxon>Mucoromycota</taxon>
        <taxon>Mucoromycotina</taxon>
        <taxon>Umbelopsidomycetes</taxon>
        <taxon>Umbelopsidales</taxon>
        <taxon>Umbelopsidaceae</taxon>
        <taxon>Umbelopsis</taxon>
    </lineage>
</organism>
<proteinExistence type="predicted"/>
<evidence type="ECO:0000313" key="5">
    <source>
        <dbReference type="Proteomes" id="UP000612746"/>
    </source>
</evidence>
<dbReference type="Pfam" id="PF09418">
    <property type="entry name" value="DUF2009"/>
    <property type="match status" value="1"/>
</dbReference>
<evidence type="ECO:0000313" key="4">
    <source>
        <dbReference type="EMBL" id="KAG2188711.1"/>
    </source>
</evidence>
<evidence type="ECO:0000256" key="2">
    <source>
        <dbReference type="SAM" id="MobiDB-lite"/>
    </source>
</evidence>
<dbReference type="PANTHER" id="PTHR31560">
    <property type="entry name" value="UPF0652 PROTEIN C16A11.03C-RELATED"/>
    <property type="match status" value="1"/>
</dbReference>
<reference evidence="4" key="1">
    <citation type="submission" date="2020-12" db="EMBL/GenBank/DDBJ databases">
        <title>Metabolic potential, ecology and presence of endohyphal bacteria is reflected in genomic diversity of Mucoromycotina.</title>
        <authorList>
            <person name="Muszewska A."/>
            <person name="Okrasinska A."/>
            <person name="Steczkiewicz K."/>
            <person name="Drgas O."/>
            <person name="Orlowska M."/>
            <person name="Perlinska-Lenart U."/>
            <person name="Aleksandrzak-Piekarczyk T."/>
            <person name="Szatraj K."/>
            <person name="Zielenkiewicz U."/>
            <person name="Pilsyk S."/>
            <person name="Malc E."/>
            <person name="Mieczkowski P."/>
            <person name="Kruszewska J.S."/>
            <person name="Biernat P."/>
            <person name="Pawlowska J."/>
        </authorList>
    </citation>
    <scope>NUCLEOTIDE SEQUENCE</scope>
    <source>
        <strain evidence="4">WA0000051536</strain>
    </source>
</reference>
<protein>
    <recommendedName>
        <fullName evidence="3">B box-type domain-containing protein</fullName>
    </recommendedName>
</protein>
<keyword evidence="1" id="KW-0862">Zinc</keyword>
<keyword evidence="1" id="KW-0863">Zinc-finger</keyword>
<feature type="domain" description="B box-type" evidence="3">
    <location>
        <begin position="35"/>
        <end position="81"/>
    </location>
</feature>
<keyword evidence="1" id="KW-0479">Metal-binding</keyword>
<gene>
    <name evidence="4" type="ORF">INT44_003850</name>
</gene>
<dbReference type="InterPro" id="IPR000315">
    <property type="entry name" value="Znf_B-box"/>
</dbReference>
<dbReference type="OrthoDB" id="406045at2759"/>
<dbReference type="PANTHER" id="PTHR31560:SF0">
    <property type="entry name" value="UPF0652 PROTEIN C22H10.08"/>
    <property type="match status" value="1"/>
</dbReference>
<dbReference type="Gene3D" id="4.10.640.40">
    <property type="entry name" value="Cytoplasmic polyadenylation element-binding protein, ZZ domain"/>
    <property type="match status" value="1"/>
</dbReference>
<dbReference type="EMBL" id="JAEPRA010000001">
    <property type="protein sequence ID" value="KAG2188711.1"/>
    <property type="molecule type" value="Genomic_DNA"/>
</dbReference>
<comment type="caution">
    <text evidence="4">The sequence shown here is derived from an EMBL/GenBank/DDBJ whole genome shotgun (WGS) entry which is preliminary data.</text>
</comment>
<dbReference type="InterPro" id="IPR018553">
    <property type="entry name" value="E2_Ub-conjug_enz"/>
</dbReference>
<dbReference type="InterPro" id="IPR038446">
    <property type="entry name" value="CEBP_ZZ_sf"/>
</dbReference>
<accession>A0A8H7QAB8</accession>